<name>A0A553WA93_9SPHN</name>
<sequence>MAETQIEWTDATWNPVAGCSIVSAGCTHCYAMDMARRLETMNVAKYKGLARKSGNRSVWTGLVREDMNALDLPRRWRKPRKIFVNSMSDLFHEGVSDSFIMEVWEVMRETPQHHYQILTKRPERMAEVVSKLIKDVLPNVWLGTSVESSEVVDRITHLRNVSAAIRFISFEPLIGSVGQIDLTDIHWAIVGGESGRNARPIREEWIDEIHNQCLTYDTAFFFKQWGAWGKDNKRRSKKANGREYRGRIWNNMPNNLSVTA</sequence>
<comment type="caution">
    <text evidence="1">The sequence shown here is derived from an EMBL/GenBank/DDBJ whole genome shotgun (WGS) entry which is preliminary data.</text>
</comment>
<dbReference type="Pfam" id="PF07505">
    <property type="entry name" value="DUF5131"/>
    <property type="match status" value="1"/>
</dbReference>
<protein>
    <submittedName>
        <fullName evidence="1">DUF5131 family protein</fullName>
    </submittedName>
</protein>
<dbReference type="Proteomes" id="UP000320160">
    <property type="component" value="Unassembled WGS sequence"/>
</dbReference>
<accession>A0A553WA93</accession>
<dbReference type="EMBL" id="VKKU01000002">
    <property type="protein sequence ID" value="TSB01615.1"/>
    <property type="molecule type" value="Genomic_DNA"/>
</dbReference>
<organism evidence="1 2">
    <name type="scientific">Sphingorhabdus contaminans</name>
    <dbReference type="NCBI Taxonomy" id="1343899"/>
    <lineage>
        <taxon>Bacteria</taxon>
        <taxon>Pseudomonadati</taxon>
        <taxon>Pseudomonadota</taxon>
        <taxon>Alphaproteobacteria</taxon>
        <taxon>Sphingomonadales</taxon>
        <taxon>Sphingomonadaceae</taxon>
        <taxon>Sphingorhabdus</taxon>
    </lineage>
</organism>
<proteinExistence type="predicted"/>
<reference evidence="1 2" key="1">
    <citation type="submission" date="2019-07" db="EMBL/GenBank/DDBJ databases">
        <authorList>
            <person name="Park M."/>
        </authorList>
    </citation>
    <scope>NUCLEOTIDE SEQUENCE [LARGE SCALE GENOMIC DNA]</scope>
    <source>
        <strain evidence="1 2">KCTC32445</strain>
    </source>
</reference>
<dbReference type="RefSeq" id="WP_143776833.1">
    <property type="nucleotide sequence ID" value="NZ_VKKU01000002.1"/>
</dbReference>
<dbReference type="InterPro" id="IPR011101">
    <property type="entry name" value="DUF5131"/>
</dbReference>
<keyword evidence="2" id="KW-1185">Reference proteome</keyword>
<dbReference type="AlphaFoldDB" id="A0A553WA93"/>
<evidence type="ECO:0000313" key="2">
    <source>
        <dbReference type="Proteomes" id="UP000320160"/>
    </source>
</evidence>
<gene>
    <name evidence="1" type="ORF">FOM92_10550</name>
</gene>
<evidence type="ECO:0000313" key="1">
    <source>
        <dbReference type="EMBL" id="TSB01615.1"/>
    </source>
</evidence>
<dbReference type="OrthoDB" id="9787478at2"/>